<feature type="region of interest" description="Disordered" evidence="3">
    <location>
        <begin position="59"/>
        <end position="85"/>
    </location>
</feature>
<keyword evidence="2" id="KW-0378">Hydrolase</keyword>
<dbReference type="EMBL" id="QXDC01000003">
    <property type="protein sequence ID" value="RIA44613.1"/>
    <property type="molecule type" value="Genomic_DNA"/>
</dbReference>
<evidence type="ECO:0000313" key="7">
    <source>
        <dbReference type="Proteomes" id="UP000266568"/>
    </source>
</evidence>
<dbReference type="SUPFAM" id="SSF53474">
    <property type="entry name" value="alpha/beta-Hydrolases"/>
    <property type="match status" value="1"/>
</dbReference>
<dbReference type="InterPro" id="IPR029058">
    <property type="entry name" value="AB_hydrolase_fold"/>
</dbReference>
<evidence type="ECO:0000256" key="2">
    <source>
        <dbReference type="ARBA" id="ARBA00022801"/>
    </source>
</evidence>
<dbReference type="RefSeq" id="WP_211325883.1">
    <property type="nucleotide sequence ID" value="NZ_QXDC01000003.1"/>
</dbReference>
<feature type="compositionally biased region" description="Basic and acidic residues" evidence="3">
    <location>
        <begin position="59"/>
        <end position="69"/>
    </location>
</feature>
<gene>
    <name evidence="6" type="ORF">DFR49_2861</name>
</gene>
<dbReference type="GO" id="GO:0004806">
    <property type="term" value="F:triacylglycerol lipase activity"/>
    <property type="evidence" value="ECO:0007669"/>
    <property type="project" value="TreeGrafter"/>
</dbReference>
<dbReference type="Pfam" id="PF07859">
    <property type="entry name" value="Abhydrolase_3"/>
    <property type="match status" value="1"/>
</dbReference>
<dbReference type="InterPro" id="IPR013094">
    <property type="entry name" value="AB_hydrolase_3"/>
</dbReference>
<protein>
    <submittedName>
        <fullName evidence="6">Acetyl esterase/lipase</fullName>
    </submittedName>
</protein>
<evidence type="ECO:0000256" key="1">
    <source>
        <dbReference type="ARBA" id="ARBA00010515"/>
    </source>
</evidence>
<dbReference type="Gene3D" id="3.40.50.1820">
    <property type="entry name" value="alpha/beta hydrolase"/>
    <property type="match status" value="1"/>
</dbReference>
<evidence type="ECO:0000256" key="3">
    <source>
        <dbReference type="SAM" id="MobiDB-lite"/>
    </source>
</evidence>
<proteinExistence type="inferred from homology"/>
<dbReference type="PANTHER" id="PTHR48081">
    <property type="entry name" value="AB HYDROLASE SUPERFAMILY PROTEIN C4A8.06C"/>
    <property type="match status" value="1"/>
</dbReference>
<name>A0A397P8G3_9SPHN</name>
<organism evidence="6 7">
    <name type="scientific">Hephaestia caeni</name>
    <dbReference type="NCBI Taxonomy" id="645617"/>
    <lineage>
        <taxon>Bacteria</taxon>
        <taxon>Pseudomonadati</taxon>
        <taxon>Pseudomonadota</taxon>
        <taxon>Alphaproteobacteria</taxon>
        <taxon>Sphingomonadales</taxon>
        <taxon>Sphingomonadaceae</taxon>
        <taxon>Hephaestia</taxon>
    </lineage>
</organism>
<comment type="similarity">
    <text evidence="1">Belongs to the 'GDXG' lipolytic enzyme family.</text>
</comment>
<keyword evidence="7" id="KW-1185">Reference proteome</keyword>
<accession>A0A397P8G3</accession>
<sequence length="366" mass="40005">MRHRGNTPTRRIGRHIMLAAATLFALITPAAAQTVDAQGTVHVPAIAIPESTLLSAETRRHLAEQRNPPREQSQPRSCPSMAGAPNDQIPAIRECEAQAFYVSNAYRRLQTLFDVSIEDRVIGGVRTEVVEPRGGVAPENRRRVLINVHGGAFIGGARTLSRMESMPIAAIGRIKVISVDYRQGPDFTFPAASEDVAAVYRELIKQYDPRNIGIYGCSAGGLLTAQSVAWLIDKKLPLPGAIAMLCEGGVYWTEGDSSRMVYDTSASTMAVNPYFSGTSADDPLVFPARSLALLAKFPPTLLVTATRDFALSSTVYTHSRLVAQGVDAELHVWEGLPHAFHMDPDLPESKQVYDVVTRFFAKHLRK</sequence>
<dbReference type="AlphaFoldDB" id="A0A397P8G3"/>
<keyword evidence="4" id="KW-0732">Signal</keyword>
<dbReference type="InterPro" id="IPR050300">
    <property type="entry name" value="GDXG_lipolytic_enzyme"/>
</dbReference>
<feature type="signal peptide" evidence="4">
    <location>
        <begin position="1"/>
        <end position="32"/>
    </location>
</feature>
<evidence type="ECO:0000259" key="5">
    <source>
        <dbReference type="Pfam" id="PF07859"/>
    </source>
</evidence>
<dbReference type="PANTHER" id="PTHR48081:SF30">
    <property type="entry name" value="ACETYL-HYDROLASE LIPR-RELATED"/>
    <property type="match status" value="1"/>
</dbReference>
<feature type="chain" id="PRO_5017342717" evidence="4">
    <location>
        <begin position="33"/>
        <end position="366"/>
    </location>
</feature>
<comment type="caution">
    <text evidence="6">The sequence shown here is derived from an EMBL/GenBank/DDBJ whole genome shotgun (WGS) entry which is preliminary data.</text>
</comment>
<reference evidence="6 7" key="1">
    <citation type="submission" date="2018-08" db="EMBL/GenBank/DDBJ databases">
        <title>Genomic Encyclopedia of Type Strains, Phase IV (KMG-IV): sequencing the most valuable type-strain genomes for metagenomic binning, comparative biology and taxonomic classification.</title>
        <authorList>
            <person name="Goeker M."/>
        </authorList>
    </citation>
    <scope>NUCLEOTIDE SEQUENCE [LARGE SCALE GENOMIC DNA]</scope>
    <source>
        <strain evidence="6 7">DSM 25527</strain>
    </source>
</reference>
<evidence type="ECO:0000313" key="6">
    <source>
        <dbReference type="EMBL" id="RIA44613.1"/>
    </source>
</evidence>
<dbReference type="Proteomes" id="UP000266568">
    <property type="component" value="Unassembled WGS sequence"/>
</dbReference>
<evidence type="ECO:0000256" key="4">
    <source>
        <dbReference type="SAM" id="SignalP"/>
    </source>
</evidence>
<feature type="domain" description="Alpha/beta hydrolase fold-3" evidence="5">
    <location>
        <begin position="145"/>
        <end position="342"/>
    </location>
</feature>